<feature type="compositionally biased region" description="Basic and acidic residues" evidence="2">
    <location>
        <begin position="687"/>
        <end position="700"/>
    </location>
</feature>
<evidence type="ECO:0000256" key="3">
    <source>
        <dbReference type="SAM" id="Phobius"/>
    </source>
</evidence>
<evidence type="ECO:0000256" key="2">
    <source>
        <dbReference type="SAM" id="MobiDB-lite"/>
    </source>
</evidence>
<sequence>MEAVARQLVWVRRWGRGLLVVQRLAQFVAGALVVMMALGGLDFLLRLPTWGRVFIVLVAVAAGGTWLWTQLGRALRFRPSLSDLALRAERLFPVLRGSLASAVEFSLRPEAYASPSTTAVLSGASVSHVREQLERIELKRLIDPTRTWRVLAVLLVVLLAFGGVLLASPGGAATAAERWLTPWTGAEWPRRVEVVNLTEDRVWPTDAPLRLRAEVERGHSAGMRVWVEYRLFEPTPDGERRGPRESLLMSEQAGANADGDGGARYERLIDLPEHLLGAGDADYRGTVEYRLIAGDHRTEPRRIELVSRPAVTGVTAQIEPPAYAEGLVAEQTIHLHRQSGQVATATARAGSRVTLAVEMNKPVVMSGDTEAALATVLPGLPTSAEVEVVGGGDAGSDGADAMRSSAGADGEAVQARALLVSFVLRETVETPIQLVDRHGLESRSERRYRLEAVADQPPSVSMVEPVSDQAVLPRALVDVEAMAQDDVAVEQLTLEAELPVRDSADDEGEVGTRELASESGRQPQLALRHALDLAEMHLRPGDAVVLSAVAVDVYDFEGDRHEPVRSSERRLRIIDEPEFIGQLRGELSAVRQQAQRIDERQRRLTEEDPEPSEARTQQQRLTERVEGQASLVDRLEQRMERNRLEEPALSEMMSRAGELLEDARAASEAAEQQFEQAAGAEDADEAAAGREQARERQGEVREALAELGELLDQSRDALTLQLRLRQLLTEQETLEADTRRLLPQTVGEDVANLPEELQQALRELAEQQRETGQQADELVRQMRSTATALNREDASDRDRVSGELLDEAATMAERGGLGEQMEQAGEAIDDNQLSQAGQGQHDSMELMEQMLSEMGRGQERMQAMLQRRLDELARAITRLIEQQRSQNQRAEDAERLPDLEQGQAGVRRNTMSVSDQAGRSQETEAVATVLDQAVASQGEAIVSMRADQRPATQVAQREALEHLEAALERVREQQREAQQEQARQQRAQLREAYERLAETQKDLREQTEAAAEAGARDRRQRARLIELGHEQSDLRIEAERLGEQAGQVMMFELIHGRIDRSLSGVVRDLRRASADAALQWEQSEVERMLRMLAAVLEDDEQDADFAGEMAGGDGGGGGETPIVPPAAELKMLREMQQVVYDRTREASDQGQARGPDAVADRLRDLSSEQRELSAVGERLIEQMRQMQQMREQGGMPGPGGPGGPDGGDGAEQ</sequence>
<feature type="region of interest" description="Disordered" evidence="2">
    <location>
        <begin position="883"/>
        <end position="924"/>
    </location>
</feature>
<feature type="compositionally biased region" description="Basic and acidic residues" evidence="2">
    <location>
        <begin position="889"/>
        <end position="898"/>
    </location>
</feature>
<feature type="compositionally biased region" description="Basic and acidic residues" evidence="2">
    <location>
        <begin position="596"/>
        <end position="606"/>
    </location>
</feature>
<feature type="compositionally biased region" description="Low complexity" evidence="2">
    <location>
        <begin position="666"/>
        <end position="680"/>
    </location>
</feature>
<dbReference type="RefSeq" id="WP_425343784.1">
    <property type="nucleotide sequence ID" value="NZ_JBGUBD010000001.1"/>
</dbReference>
<feature type="region of interest" description="Disordered" evidence="2">
    <location>
        <begin position="1183"/>
        <end position="1212"/>
    </location>
</feature>
<name>A0ABV4U325_9BACT</name>
<keyword evidence="5" id="KW-1185">Reference proteome</keyword>
<accession>A0ABV4U325</accession>
<evidence type="ECO:0000313" key="4">
    <source>
        <dbReference type="EMBL" id="MFA9476859.1"/>
    </source>
</evidence>
<keyword evidence="3" id="KW-1133">Transmembrane helix</keyword>
<feature type="region of interest" description="Disordered" evidence="2">
    <location>
        <begin position="662"/>
        <end position="700"/>
    </location>
</feature>
<protein>
    <recommendedName>
        <fullName evidence="6">DUF4175 family protein</fullName>
    </recommendedName>
</protein>
<evidence type="ECO:0000313" key="5">
    <source>
        <dbReference type="Proteomes" id="UP001575105"/>
    </source>
</evidence>
<feature type="coiled-coil region" evidence="1">
    <location>
        <begin position="953"/>
        <end position="1016"/>
    </location>
</feature>
<keyword evidence="3" id="KW-0812">Transmembrane</keyword>
<gene>
    <name evidence="4" type="ORF">ACERK3_01000</name>
</gene>
<dbReference type="Proteomes" id="UP001575105">
    <property type="component" value="Unassembled WGS sequence"/>
</dbReference>
<dbReference type="EMBL" id="JBGUBD010000001">
    <property type="protein sequence ID" value="MFA9476859.1"/>
    <property type="molecule type" value="Genomic_DNA"/>
</dbReference>
<feature type="compositionally biased region" description="Gly residues" evidence="2">
    <location>
        <begin position="1194"/>
        <end position="1212"/>
    </location>
</feature>
<feature type="compositionally biased region" description="Low complexity" evidence="2">
    <location>
        <begin position="1183"/>
        <end position="1193"/>
    </location>
</feature>
<feature type="compositionally biased region" description="Polar residues" evidence="2">
    <location>
        <begin position="909"/>
        <end position="920"/>
    </location>
</feature>
<feature type="region of interest" description="Disordered" evidence="2">
    <location>
        <begin position="591"/>
        <end position="650"/>
    </location>
</feature>
<evidence type="ECO:0008006" key="6">
    <source>
        <dbReference type="Google" id="ProtNLM"/>
    </source>
</evidence>
<proteinExistence type="predicted"/>
<organism evidence="4 5">
    <name type="scientific">Natronomicrosphaera hydrolytica</name>
    <dbReference type="NCBI Taxonomy" id="3242702"/>
    <lineage>
        <taxon>Bacteria</taxon>
        <taxon>Pseudomonadati</taxon>
        <taxon>Planctomycetota</taxon>
        <taxon>Phycisphaerae</taxon>
        <taxon>Phycisphaerales</taxon>
        <taxon>Phycisphaeraceae</taxon>
        <taxon>Natronomicrosphaera</taxon>
    </lineage>
</organism>
<evidence type="ECO:0000256" key="1">
    <source>
        <dbReference type="SAM" id="Coils"/>
    </source>
</evidence>
<comment type="caution">
    <text evidence="4">The sequence shown here is derived from an EMBL/GenBank/DDBJ whole genome shotgun (WGS) entry which is preliminary data.</text>
</comment>
<feature type="coiled-coil region" evidence="1">
    <location>
        <begin position="750"/>
        <end position="781"/>
    </location>
</feature>
<feature type="transmembrane region" description="Helical" evidence="3">
    <location>
        <begin position="50"/>
        <end position="68"/>
    </location>
</feature>
<keyword evidence="3" id="KW-0472">Membrane</keyword>
<feature type="transmembrane region" description="Helical" evidence="3">
    <location>
        <begin position="148"/>
        <end position="168"/>
    </location>
</feature>
<keyword evidence="1" id="KW-0175">Coiled coil</keyword>
<feature type="region of interest" description="Disordered" evidence="2">
    <location>
        <begin position="502"/>
        <end position="521"/>
    </location>
</feature>
<reference evidence="4 5" key="1">
    <citation type="submission" date="2024-08" db="EMBL/GenBank/DDBJ databases">
        <title>Whole-genome sequencing of halo(alkali)philic microorganisms from hypersaline lakes.</title>
        <authorList>
            <person name="Sorokin D.Y."/>
            <person name="Merkel A.Y."/>
            <person name="Messina E."/>
            <person name="Yakimov M."/>
        </authorList>
    </citation>
    <scope>NUCLEOTIDE SEQUENCE [LARGE SCALE GENOMIC DNA]</scope>
    <source>
        <strain evidence="4 5">AB-hyl4</strain>
    </source>
</reference>
<feature type="transmembrane region" description="Helical" evidence="3">
    <location>
        <begin position="20"/>
        <end position="38"/>
    </location>
</feature>
<feature type="compositionally biased region" description="Basic and acidic residues" evidence="2">
    <location>
        <begin position="633"/>
        <end position="646"/>
    </location>
</feature>